<feature type="compositionally biased region" description="Basic and acidic residues" evidence="2">
    <location>
        <begin position="54"/>
        <end position="68"/>
    </location>
</feature>
<protein>
    <submittedName>
        <fullName evidence="4">Transformer 2 beta</fullName>
    </submittedName>
</protein>
<feature type="compositionally biased region" description="Basic and acidic residues" evidence="2">
    <location>
        <begin position="415"/>
        <end position="434"/>
    </location>
</feature>
<evidence type="ECO:0000259" key="3">
    <source>
        <dbReference type="PROSITE" id="PS50102"/>
    </source>
</evidence>
<accession>A0A9W8FZI4</accession>
<dbReference type="SUPFAM" id="SSF54928">
    <property type="entry name" value="RNA-binding domain, RBD"/>
    <property type="match status" value="1"/>
</dbReference>
<dbReference type="InterPro" id="IPR012677">
    <property type="entry name" value="Nucleotide-bd_a/b_plait_sf"/>
</dbReference>
<dbReference type="SMART" id="SM00360">
    <property type="entry name" value="RRM"/>
    <property type="match status" value="1"/>
</dbReference>
<feature type="compositionally biased region" description="Low complexity" evidence="2">
    <location>
        <begin position="395"/>
        <end position="405"/>
    </location>
</feature>
<dbReference type="AlphaFoldDB" id="A0A9W8FZI4"/>
<feature type="region of interest" description="Disordered" evidence="2">
    <location>
        <begin position="24"/>
        <end position="170"/>
    </location>
</feature>
<comment type="caution">
    <text evidence="4">The sequence shown here is derived from an EMBL/GenBank/DDBJ whole genome shotgun (WGS) entry which is preliminary data.</text>
</comment>
<evidence type="ECO:0000313" key="5">
    <source>
        <dbReference type="Proteomes" id="UP001151518"/>
    </source>
</evidence>
<organism evidence="4 5">
    <name type="scientific">Coemansia spiralis</name>
    <dbReference type="NCBI Taxonomy" id="417178"/>
    <lineage>
        <taxon>Eukaryota</taxon>
        <taxon>Fungi</taxon>
        <taxon>Fungi incertae sedis</taxon>
        <taxon>Zoopagomycota</taxon>
        <taxon>Kickxellomycotina</taxon>
        <taxon>Kickxellomycetes</taxon>
        <taxon>Kickxellales</taxon>
        <taxon>Kickxellaceae</taxon>
        <taxon>Coemansia</taxon>
    </lineage>
</organism>
<feature type="compositionally biased region" description="Basic and acidic residues" evidence="2">
    <location>
        <begin position="89"/>
        <end position="115"/>
    </location>
</feature>
<dbReference type="PROSITE" id="PS50102">
    <property type="entry name" value="RRM"/>
    <property type="match status" value="1"/>
</dbReference>
<sequence>MSKENPILPSEPLSLQPDLIAAAVRAESAESQDEAYGRRLSPNSADRVRRRMDIRHYGRSESRGRTGERSASIKYRDRSLEHPAASSDYHLHDGSLPPHDRSAHEQRFDRRDRRSYSPGYGDSEYGARDDRDAKRYHSSGEGSADNMQSAYYTHDRSGDDGPKSTPTPSRILGIFGMSKFTAEHDLRDLFGEYGPVEKIQIIRDQHEGRSRGFAFVNMRNVEDAQKARSAITGTLVHNRQVRVDFSFTNRAHSPTPGKYKGQETGASSGAHGTHHHGERGGRHHSDGGRYGGGHRGGYSNGPRSNRSYAMAPSYHTRRRANTRDRRRREGYRHPPPRGGRQWGRSKSPGYHGNANAPRGSYDSYRGSTRYNDGARGGDYDDRRGSGHGNSGSPMRRYSYNQRNQRQPPPNNSYGSHDRLNAYSERHGRDDHRFDSSIGNGAGNDRQY</sequence>
<dbReference type="InterPro" id="IPR050441">
    <property type="entry name" value="RBM"/>
</dbReference>
<feature type="compositionally biased region" description="Basic and acidic residues" evidence="2">
    <location>
        <begin position="153"/>
        <end position="162"/>
    </location>
</feature>
<dbReference type="PANTHER" id="PTHR48034">
    <property type="entry name" value="TRANSFORMER-2 SEX-DETERMINING PROTEIN-RELATED"/>
    <property type="match status" value="1"/>
</dbReference>
<dbReference type="Gene3D" id="3.30.70.330">
    <property type="match status" value="1"/>
</dbReference>
<dbReference type="EMBL" id="JANBTW010000075">
    <property type="protein sequence ID" value="KAJ2672884.1"/>
    <property type="molecule type" value="Genomic_DNA"/>
</dbReference>
<dbReference type="Proteomes" id="UP001151518">
    <property type="component" value="Unassembled WGS sequence"/>
</dbReference>
<reference evidence="4" key="1">
    <citation type="submission" date="2022-07" db="EMBL/GenBank/DDBJ databases">
        <title>Phylogenomic reconstructions and comparative analyses of Kickxellomycotina fungi.</title>
        <authorList>
            <person name="Reynolds N.K."/>
            <person name="Stajich J.E."/>
            <person name="Barry K."/>
            <person name="Grigoriev I.V."/>
            <person name="Crous P."/>
            <person name="Smith M.E."/>
        </authorList>
    </citation>
    <scope>NUCLEOTIDE SEQUENCE</scope>
    <source>
        <strain evidence="4">NRRL 3115</strain>
    </source>
</reference>
<feature type="compositionally biased region" description="Basic and acidic residues" evidence="2">
    <location>
        <begin position="278"/>
        <end position="287"/>
    </location>
</feature>
<gene>
    <name evidence="4" type="primary">TRA2B</name>
    <name evidence="4" type="ORF">GGI25_004927</name>
</gene>
<dbReference type="InterPro" id="IPR035979">
    <property type="entry name" value="RBD_domain_sf"/>
</dbReference>
<evidence type="ECO:0000256" key="1">
    <source>
        <dbReference type="PROSITE-ProRule" id="PRU00176"/>
    </source>
</evidence>
<name>A0A9W8FZI4_9FUNG</name>
<feature type="compositionally biased region" description="Basic and acidic residues" evidence="2">
    <location>
        <begin position="375"/>
        <end position="384"/>
    </location>
</feature>
<feature type="compositionally biased region" description="Basic and acidic residues" evidence="2">
    <location>
        <begin position="125"/>
        <end position="135"/>
    </location>
</feature>
<keyword evidence="1" id="KW-0694">RNA-binding</keyword>
<dbReference type="OrthoDB" id="6159137at2759"/>
<evidence type="ECO:0000256" key="2">
    <source>
        <dbReference type="SAM" id="MobiDB-lite"/>
    </source>
</evidence>
<feature type="region of interest" description="Disordered" evidence="2">
    <location>
        <begin position="246"/>
        <end position="447"/>
    </location>
</feature>
<feature type="compositionally biased region" description="Basic residues" evidence="2">
    <location>
        <begin position="315"/>
        <end position="330"/>
    </location>
</feature>
<evidence type="ECO:0000313" key="4">
    <source>
        <dbReference type="EMBL" id="KAJ2672884.1"/>
    </source>
</evidence>
<feature type="domain" description="RRM" evidence="3">
    <location>
        <begin position="170"/>
        <end position="248"/>
    </location>
</feature>
<dbReference type="Pfam" id="PF00076">
    <property type="entry name" value="RRM_1"/>
    <property type="match status" value="1"/>
</dbReference>
<feature type="compositionally biased region" description="Gly residues" evidence="2">
    <location>
        <begin position="288"/>
        <end position="299"/>
    </location>
</feature>
<dbReference type="GO" id="GO:0003723">
    <property type="term" value="F:RNA binding"/>
    <property type="evidence" value="ECO:0007669"/>
    <property type="project" value="UniProtKB-UniRule"/>
</dbReference>
<dbReference type="InterPro" id="IPR000504">
    <property type="entry name" value="RRM_dom"/>
</dbReference>
<proteinExistence type="predicted"/>